<dbReference type="InterPro" id="IPR001841">
    <property type="entry name" value="Znf_RING"/>
</dbReference>
<dbReference type="PROSITE" id="PS51805">
    <property type="entry name" value="EPHD"/>
    <property type="match status" value="1"/>
</dbReference>
<evidence type="ECO:0000313" key="8">
    <source>
        <dbReference type="Proteomes" id="UP000054308"/>
    </source>
</evidence>
<evidence type="ECO:0000313" key="7">
    <source>
        <dbReference type="EMBL" id="KFO95497.1"/>
    </source>
</evidence>
<feature type="domain" description="PHD-type" evidence="6">
    <location>
        <begin position="1"/>
        <end position="115"/>
    </location>
</feature>
<dbReference type="InterPro" id="IPR019786">
    <property type="entry name" value="Zinc_finger_PHD-type_CS"/>
</dbReference>
<dbReference type="Pfam" id="PF26054">
    <property type="entry name" value="PHD_G2E3"/>
    <property type="match status" value="1"/>
</dbReference>
<keyword evidence="1" id="KW-0479">Metal-binding</keyword>
<evidence type="ECO:0000259" key="5">
    <source>
        <dbReference type="PROSITE" id="PS50089"/>
    </source>
</evidence>
<dbReference type="InterPro" id="IPR059102">
    <property type="entry name" value="PHD_PHF7/G2E3-like"/>
</dbReference>
<dbReference type="PROSITE" id="PS01359">
    <property type="entry name" value="ZF_PHD_1"/>
    <property type="match status" value="1"/>
</dbReference>
<evidence type="ECO:0000256" key="2">
    <source>
        <dbReference type="ARBA" id="ARBA00022771"/>
    </source>
</evidence>
<dbReference type="PROSITE" id="PS50089">
    <property type="entry name" value="ZF_RING_2"/>
    <property type="match status" value="1"/>
</dbReference>
<dbReference type="PANTHER" id="PTHR12420">
    <property type="entry name" value="PHD FINGER PROTEIN"/>
    <property type="match status" value="1"/>
</dbReference>
<feature type="non-terminal residue" evidence="7">
    <location>
        <position position="269"/>
    </location>
</feature>
<keyword evidence="8" id="KW-1185">Reference proteome</keyword>
<gene>
    <name evidence="7" type="ORF">N300_10950</name>
</gene>
<reference evidence="7 8" key="1">
    <citation type="submission" date="2014-04" db="EMBL/GenBank/DDBJ databases">
        <title>Genome evolution of avian class.</title>
        <authorList>
            <person name="Zhang G."/>
            <person name="Li C."/>
        </authorList>
    </citation>
    <scope>NUCLEOTIDE SEQUENCE [LARGE SCALE GENOMIC DNA]</scope>
    <source>
        <strain evidence="7">BGI_N300</strain>
    </source>
</reference>
<dbReference type="InterPro" id="IPR051188">
    <property type="entry name" value="PHD-type_Zinc_Finger"/>
</dbReference>
<feature type="domain" description="RING-type" evidence="5">
    <location>
        <begin position="129"/>
        <end position="178"/>
    </location>
</feature>
<organism evidence="7 8">
    <name type="scientific">Calypte anna</name>
    <name type="common">Anna's hummingbird</name>
    <name type="synonym">Archilochus anna</name>
    <dbReference type="NCBI Taxonomy" id="9244"/>
    <lineage>
        <taxon>Eukaryota</taxon>
        <taxon>Metazoa</taxon>
        <taxon>Chordata</taxon>
        <taxon>Craniata</taxon>
        <taxon>Vertebrata</taxon>
        <taxon>Euteleostomi</taxon>
        <taxon>Archelosauria</taxon>
        <taxon>Archosauria</taxon>
        <taxon>Dinosauria</taxon>
        <taxon>Saurischia</taxon>
        <taxon>Theropoda</taxon>
        <taxon>Coelurosauria</taxon>
        <taxon>Aves</taxon>
        <taxon>Neognathae</taxon>
        <taxon>Neoaves</taxon>
        <taxon>Strisores</taxon>
        <taxon>Apodiformes</taxon>
        <taxon>Trochilidae</taxon>
        <taxon>Calypte</taxon>
    </lineage>
</organism>
<name>A0A091HK80_CALAN</name>
<dbReference type="Gene3D" id="3.30.40.10">
    <property type="entry name" value="Zinc/RING finger domain, C3HC4 (zinc finger)"/>
    <property type="match status" value="2"/>
</dbReference>
<keyword evidence="3" id="KW-0862">Zinc</keyword>
<sequence>VCMLCGRPESDLDVCGPMLEAHGICAHAYCLLFASSLFEHAIERGPGRWDFPIENIRRVIEEAAETHCFVCGESKATITCQESGCDNSFHLPCAVEGECITQFFPPYRAFCREHRPESAVEAAPGDTTCIICMEPVGDRQSYSTMVCPACRTAWFHRSCMQENAIHAGIVCFVCPGCRERDLFLLEMLTMGILIPLSLPSWITNDSPELEERHSRCDARQCLCPGGREQVEEEGSWQLLLCCSCAAEGTHRACSNLGDSATSWQCAGCA</sequence>
<dbReference type="Proteomes" id="UP000054308">
    <property type="component" value="Unassembled WGS sequence"/>
</dbReference>
<protein>
    <submittedName>
        <fullName evidence="7">G2/M phase-specific E3 ubiquitin-protein ligase</fullName>
    </submittedName>
</protein>
<dbReference type="AlphaFoldDB" id="A0A091HK80"/>
<dbReference type="InterPro" id="IPR011011">
    <property type="entry name" value="Znf_FYVE_PHD"/>
</dbReference>
<evidence type="ECO:0000256" key="3">
    <source>
        <dbReference type="ARBA" id="ARBA00022833"/>
    </source>
</evidence>
<evidence type="ECO:0000259" key="6">
    <source>
        <dbReference type="PROSITE" id="PS51805"/>
    </source>
</evidence>
<accession>A0A091HK80</accession>
<feature type="non-terminal residue" evidence="7">
    <location>
        <position position="1"/>
    </location>
</feature>
<evidence type="ECO:0000256" key="4">
    <source>
        <dbReference type="PROSITE-ProRule" id="PRU00175"/>
    </source>
</evidence>
<dbReference type="SMART" id="SM00249">
    <property type="entry name" value="PHD"/>
    <property type="match status" value="3"/>
</dbReference>
<dbReference type="PANTHER" id="PTHR12420:SF47">
    <property type="entry name" value="PHD FINGER PROTEIN 7"/>
    <property type="match status" value="1"/>
</dbReference>
<dbReference type="InterPro" id="IPR001965">
    <property type="entry name" value="Znf_PHD"/>
</dbReference>
<dbReference type="Pfam" id="PF13771">
    <property type="entry name" value="zf-HC5HC2H"/>
    <property type="match status" value="1"/>
</dbReference>
<dbReference type="STRING" id="9244.A0A091HK80"/>
<dbReference type="GO" id="GO:0005634">
    <property type="term" value="C:nucleus"/>
    <property type="evidence" value="ECO:0007669"/>
    <property type="project" value="TreeGrafter"/>
</dbReference>
<dbReference type="InterPro" id="IPR034732">
    <property type="entry name" value="EPHD"/>
</dbReference>
<keyword evidence="2 4" id="KW-0863">Zinc-finger</keyword>
<dbReference type="SUPFAM" id="SSF57903">
    <property type="entry name" value="FYVE/PHD zinc finger"/>
    <property type="match status" value="2"/>
</dbReference>
<dbReference type="GO" id="GO:0008270">
    <property type="term" value="F:zinc ion binding"/>
    <property type="evidence" value="ECO:0007669"/>
    <property type="project" value="UniProtKB-KW"/>
</dbReference>
<dbReference type="EMBL" id="KL217470">
    <property type="protein sequence ID" value="KFO95497.1"/>
    <property type="molecule type" value="Genomic_DNA"/>
</dbReference>
<evidence type="ECO:0000256" key="1">
    <source>
        <dbReference type="ARBA" id="ARBA00022723"/>
    </source>
</evidence>
<dbReference type="InterPro" id="IPR013083">
    <property type="entry name" value="Znf_RING/FYVE/PHD"/>
</dbReference>
<proteinExistence type="predicted"/>